<dbReference type="PROSITE" id="PS51257">
    <property type="entry name" value="PROKAR_LIPOPROTEIN"/>
    <property type="match status" value="1"/>
</dbReference>
<accession>A0A4Q4GY83</accession>
<dbReference type="AlphaFoldDB" id="A0A4Q4GY83"/>
<sequence>MNNIYKISCIFLFSISCMSAFATEENIYRGLGKGAAQFPDFKTLQQKGLIPNKPTVSRADYNDVYQFKKPYQFLGQNFVLLFDEYMSEYAGCCVNEGWGAIFAKASDLKQIQQFAQRNQCKIEKMDLDSKYYYGYEVKKLAKNKEYYELSCRENDVE</sequence>
<dbReference type="OrthoDB" id="5624645at2"/>
<proteinExistence type="predicted"/>
<feature type="signal peptide" evidence="1">
    <location>
        <begin position="1"/>
        <end position="22"/>
    </location>
</feature>
<dbReference type="EMBL" id="CP048659">
    <property type="protein sequence ID" value="QOW45862.1"/>
    <property type="molecule type" value="Genomic_DNA"/>
</dbReference>
<evidence type="ECO:0000313" key="3">
    <source>
        <dbReference type="Proteomes" id="UP000593966"/>
    </source>
</evidence>
<reference evidence="2 3" key="1">
    <citation type="submission" date="2020-02" db="EMBL/GenBank/DDBJ databases">
        <title>Tigecycline-resistant Acinetobacter species from pigs and migratory birds.</title>
        <authorList>
            <person name="Chen C."/>
            <person name="Sun J."/>
            <person name="Liao X.-P."/>
            <person name="Liu Y.-H."/>
        </authorList>
    </citation>
    <scope>NUCLEOTIDE SEQUENCE [LARGE SCALE GENOMIC DNA]</scope>
    <source>
        <strain evidence="2 3">YH12207_T</strain>
    </source>
</reference>
<keyword evidence="3" id="KW-1185">Reference proteome</keyword>
<keyword evidence="1" id="KW-0732">Signal</keyword>
<protein>
    <recommendedName>
        <fullName evidence="4">Lipoprotein</fullName>
    </recommendedName>
</protein>
<evidence type="ECO:0008006" key="4">
    <source>
        <dbReference type="Google" id="ProtNLM"/>
    </source>
</evidence>
<dbReference type="Proteomes" id="UP000593966">
    <property type="component" value="Chromosome"/>
</dbReference>
<feature type="chain" id="PRO_5043193748" description="Lipoprotein" evidence="1">
    <location>
        <begin position="23"/>
        <end position="157"/>
    </location>
</feature>
<evidence type="ECO:0000313" key="2">
    <source>
        <dbReference type="EMBL" id="QOW45862.1"/>
    </source>
</evidence>
<evidence type="ECO:0000256" key="1">
    <source>
        <dbReference type="SAM" id="SignalP"/>
    </source>
</evidence>
<gene>
    <name evidence="2" type="ORF">G0028_08130</name>
</gene>
<organism evidence="2 3">
    <name type="scientific">Acinetobacter piscicola</name>
    <dbReference type="NCBI Taxonomy" id="2006115"/>
    <lineage>
        <taxon>Bacteria</taxon>
        <taxon>Pseudomonadati</taxon>
        <taxon>Pseudomonadota</taxon>
        <taxon>Gammaproteobacteria</taxon>
        <taxon>Moraxellales</taxon>
        <taxon>Moraxellaceae</taxon>
        <taxon>Acinetobacter</taxon>
    </lineage>
</organism>
<name>A0A4Q4GY83_9GAMM</name>
<dbReference type="RefSeq" id="WP_130073801.1">
    <property type="nucleotide sequence ID" value="NZ_CP048659.1"/>
</dbReference>